<organism evidence="3 4">
    <name type="scientific">Nakamurella endophytica</name>
    <dbReference type="NCBI Taxonomy" id="1748367"/>
    <lineage>
        <taxon>Bacteria</taxon>
        <taxon>Bacillati</taxon>
        <taxon>Actinomycetota</taxon>
        <taxon>Actinomycetes</taxon>
        <taxon>Nakamurellales</taxon>
        <taxon>Nakamurellaceae</taxon>
        <taxon>Nakamurella</taxon>
    </lineage>
</organism>
<gene>
    <name evidence="3" type="ORF">GCM10011594_12430</name>
</gene>
<proteinExistence type="predicted"/>
<accession>A0A917SSH8</accession>
<evidence type="ECO:0000313" key="4">
    <source>
        <dbReference type="Proteomes" id="UP000655208"/>
    </source>
</evidence>
<comment type="caution">
    <text evidence="3">The sequence shown here is derived from an EMBL/GenBank/DDBJ whole genome shotgun (WGS) entry which is preliminary data.</text>
</comment>
<dbReference type="SUPFAM" id="SSF54427">
    <property type="entry name" value="NTF2-like"/>
    <property type="match status" value="1"/>
</dbReference>
<evidence type="ECO:0000259" key="2">
    <source>
        <dbReference type="Pfam" id="PF12680"/>
    </source>
</evidence>
<keyword evidence="4" id="KW-1185">Reference proteome</keyword>
<dbReference type="AlphaFoldDB" id="A0A917SSH8"/>
<dbReference type="RefSeq" id="WP_188940603.1">
    <property type="nucleotide sequence ID" value="NZ_BMNA01000002.1"/>
</dbReference>
<dbReference type="InterPro" id="IPR037401">
    <property type="entry name" value="SnoaL-like"/>
</dbReference>
<dbReference type="Pfam" id="PF12680">
    <property type="entry name" value="SnoaL_2"/>
    <property type="match status" value="1"/>
</dbReference>
<evidence type="ECO:0000313" key="3">
    <source>
        <dbReference type="EMBL" id="GGL94074.1"/>
    </source>
</evidence>
<reference evidence="3" key="1">
    <citation type="journal article" date="2014" name="Int. J. Syst. Evol. Microbiol.">
        <title>Complete genome sequence of Corynebacterium casei LMG S-19264T (=DSM 44701T), isolated from a smear-ripened cheese.</title>
        <authorList>
            <consortium name="US DOE Joint Genome Institute (JGI-PGF)"/>
            <person name="Walter F."/>
            <person name="Albersmeier A."/>
            <person name="Kalinowski J."/>
            <person name="Ruckert C."/>
        </authorList>
    </citation>
    <scope>NUCLEOTIDE SEQUENCE</scope>
    <source>
        <strain evidence="3">CGMCC 4.7308</strain>
    </source>
</reference>
<dbReference type="InterPro" id="IPR032710">
    <property type="entry name" value="NTF2-like_dom_sf"/>
</dbReference>
<reference evidence="3" key="2">
    <citation type="submission" date="2020-09" db="EMBL/GenBank/DDBJ databases">
        <authorList>
            <person name="Sun Q."/>
            <person name="Zhou Y."/>
        </authorList>
    </citation>
    <scope>NUCLEOTIDE SEQUENCE</scope>
    <source>
        <strain evidence="3">CGMCC 4.7308</strain>
    </source>
</reference>
<name>A0A917SSH8_9ACTN</name>
<feature type="compositionally biased region" description="Low complexity" evidence="1">
    <location>
        <begin position="143"/>
        <end position="159"/>
    </location>
</feature>
<sequence length="159" mass="17110">MTTTTSGADIETVVRRYYATVSDLRSTEEDLRPLLHGRLRVTEHPNAVTPAGAVRDLERTVHGFRAGKALLRDQVFDVHEVLTSGNRAAVRATWRGTVGVDAGPYRNGQQLVAHVAALLTVHDGQVVEHETFDCYEPLGDRPATGATNAGAAGTDPVAR</sequence>
<feature type="region of interest" description="Disordered" evidence="1">
    <location>
        <begin position="139"/>
        <end position="159"/>
    </location>
</feature>
<feature type="domain" description="SnoaL-like" evidence="2">
    <location>
        <begin position="14"/>
        <end position="129"/>
    </location>
</feature>
<evidence type="ECO:0000256" key="1">
    <source>
        <dbReference type="SAM" id="MobiDB-lite"/>
    </source>
</evidence>
<protein>
    <recommendedName>
        <fullName evidence="2">SnoaL-like domain-containing protein</fullName>
    </recommendedName>
</protein>
<dbReference type="Proteomes" id="UP000655208">
    <property type="component" value="Unassembled WGS sequence"/>
</dbReference>
<dbReference type="Gene3D" id="3.10.450.50">
    <property type="match status" value="1"/>
</dbReference>
<dbReference type="EMBL" id="BMNA01000002">
    <property type="protein sequence ID" value="GGL94074.1"/>
    <property type="molecule type" value="Genomic_DNA"/>
</dbReference>